<dbReference type="InterPro" id="IPR023299">
    <property type="entry name" value="ATPase_P-typ_cyto_dom_N"/>
</dbReference>
<dbReference type="EMBL" id="VSSQ01047398">
    <property type="protein sequence ID" value="MPN01381.1"/>
    <property type="molecule type" value="Genomic_DNA"/>
</dbReference>
<keyword evidence="1" id="KW-1133">Transmembrane helix</keyword>
<keyword evidence="1" id="KW-0472">Membrane</keyword>
<evidence type="ECO:0000256" key="1">
    <source>
        <dbReference type="SAM" id="Phobius"/>
    </source>
</evidence>
<accession>A0A645EHH2</accession>
<comment type="caution">
    <text evidence="2">The sequence shown here is derived from an EMBL/GenBank/DDBJ whole genome shotgun (WGS) entry which is preliminary data.</text>
</comment>
<dbReference type="Gene3D" id="3.40.1110.10">
    <property type="entry name" value="Calcium-transporting ATPase, cytoplasmic domain N"/>
    <property type="match status" value="1"/>
</dbReference>
<name>A0A645EHH2_9ZZZZ</name>
<keyword evidence="1" id="KW-0812">Transmembrane</keyword>
<evidence type="ECO:0000313" key="2">
    <source>
        <dbReference type="EMBL" id="MPN01381.1"/>
    </source>
</evidence>
<dbReference type="Gene3D" id="3.40.50.1000">
    <property type="entry name" value="HAD superfamily/HAD-like"/>
    <property type="match status" value="1"/>
</dbReference>
<dbReference type="GO" id="GO:0000166">
    <property type="term" value="F:nucleotide binding"/>
    <property type="evidence" value="ECO:0007669"/>
    <property type="project" value="InterPro"/>
</dbReference>
<sequence length="308" mass="33423">MLPLADALPAARLAKRLQKAGCAVAGCAGAEKISKKRSMVVTDQDLFPPGTISLNGVKLFGEEMPKAVSYGASLARASGCGLRRLFDNLLVSEGGSLETLDDFSFYEEGGFSANIHGESVLLGTASFMRKMDVRLPSGLNLRTGVFLSIDRQLAAVFAVKYKPSDNVDWALRLLQRNHIQPILASRDPNVNPGLLKRKFTAKVKVNYPSLSDRLAFSEQETAQGRPRALLLREGLLPYAETVTGSHRLCRAMRAGTALALLGSVAGALLSFYLTGLGSYELMEPLRLLAFSLLWTLPVFLMDNLAGRY</sequence>
<reference evidence="2" key="1">
    <citation type="submission" date="2019-08" db="EMBL/GenBank/DDBJ databases">
        <authorList>
            <person name="Kucharzyk K."/>
            <person name="Murdoch R.W."/>
            <person name="Higgins S."/>
            <person name="Loffler F."/>
        </authorList>
    </citation>
    <scope>NUCLEOTIDE SEQUENCE</scope>
</reference>
<feature type="transmembrane region" description="Helical" evidence="1">
    <location>
        <begin position="254"/>
        <end position="273"/>
    </location>
</feature>
<proteinExistence type="predicted"/>
<dbReference type="InterPro" id="IPR023214">
    <property type="entry name" value="HAD_sf"/>
</dbReference>
<organism evidence="2">
    <name type="scientific">bioreactor metagenome</name>
    <dbReference type="NCBI Taxonomy" id="1076179"/>
    <lineage>
        <taxon>unclassified sequences</taxon>
        <taxon>metagenomes</taxon>
        <taxon>ecological metagenomes</taxon>
    </lineage>
</organism>
<feature type="transmembrane region" description="Helical" evidence="1">
    <location>
        <begin position="285"/>
        <end position="305"/>
    </location>
</feature>
<gene>
    <name evidence="2" type="ORF">SDC9_148590</name>
</gene>
<protein>
    <submittedName>
        <fullName evidence="2">Uncharacterized protein</fullName>
    </submittedName>
</protein>
<dbReference type="AlphaFoldDB" id="A0A645EHH2"/>